<name>A0A128EVE1_9GAMM</name>
<dbReference type="GO" id="GO:0043709">
    <property type="term" value="P:cell adhesion involved in single-species biofilm formation"/>
    <property type="evidence" value="ECO:0007669"/>
    <property type="project" value="TreeGrafter"/>
</dbReference>
<dbReference type="Gene3D" id="3.30.70.270">
    <property type="match status" value="1"/>
</dbReference>
<dbReference type="Pfam" id="PF00990">
    <property type="entry name" value="GGDEF"/>
    <property type="match status" value="1"/>
</dbReference>
<dbReference type="SUPFAM" id="SSF55073">
    <property type="entry name" value="Nucleotide cyclase"/>
    <property type="match status" value="1"/>
</dbReference>
<dbReference type="AlphaFoldDB" id="A0A128EVE1"/>
<evidence type="ECO:0000313" key="6">
    <source>
        <dbReference type="EMBL" id="CZF78548.1"/>
    </source>
</evidence>
<accession>A0A128EVE1</accession>
<dbReference type="Proteomes" id="UP000071641">
    <property type="component" value="Unassembled WGS sequence"/>
</dbReference>
<feature type="transmembrane region" description="Helical" evidence="4">
    <location>
        <begin position="265"/>
        <end position="282"/>
    </location>
</feature>
<keyword evidence="4" id="KW-0472">Membrane</keyword>
<evidence type="ECO:0000313" key="7">
    <source>
        <dbReference type="Proteomes" id="UP000071641"/>
    </source>
</evidence>
<dbReference type="PANTHER" id="PTHR45138">
    <property type="entry name" value="REGULATORY COMPONENTS OF SENSORY TRANSDUCTION SYSTEM"/>
    <property type="match status" value="1"/>
</dbReference>
<dbReference type="FunFam" id="3.30.70.270:FF:000001">
    <property type="entry name" value="Diguanylate cyclase domain protein"/>
    <property type="match status" value="1"/>
</dbReference>
<dbReference type="InterPro" id="IPR050469">
    <property type="entry name" value="Diguanylate_Cyclase"/>
</dbReference>
<evidence type="ECO:0000259" key="5">
    <source>
        <dbReference type="PROSITE" id="PS50887"/>
    </source>
</evidence>
<dbReference type="PANTHER" id="PTHR45138:SF9">
    <property type="entry name" value="DIGUANYLATE CYCLASE DGCM-RELATED"/>
    <property type="match status" value="1"/>
</dbReference>
<dbReference type="SMART" id="SM00267">
    <property type="entry name" value="GGDEF"/>
    <property type="match status" value="1"/>
</dbReference>
<evidence type="ECO:0000256" key="2">
    <source>
        <dbReference type="ARBA" id="ARBA00012528"/>
    </source>
</evidence>
<feature type="domain" description="GGDEF" evidence="5">
    <location>
        <begin position="311"/>
        <end position="436"/>
    </location>
</feature>
<dbReference type="STRING" id="1796497.GCE9029_00909"/>
<dbReference type="InterPro" id="IPR043128">
    <property type="entry name" value="Rev_trsase/Diguanyl_cyclase"/>
</dbReference>
<feature type="transmembrane region" description="Helical" evidence="4">
    <location>
        <begin position="12"/>
        <end position="35"/>
    </location>
</feature>
<comment type="cofactor">
    <cofactor evidence="1">
        <name>Mg(2+)</name>
        <dbReference type="ChEBI" id="CHEBI:18420"/>
    </cofactor>
</comment>
<keyword evidence="6" id="KW-0808">Transferase</keyword>
<protein>
    <recommendedName>
        <fullName evidence="2">diguanylate cyclase</fullName>
        <ecNumber evidence="2">2.7.7.65</ecNumber>
    </recommendedName>
</protein>
<evidence type="ECO:0000256" key="3">
    <source>
        <dbReference type="ARBA" id="ARBA00034247"/>
    </source>
</evidence>
<dbReference type="CDD" id="cd01949">
    <property type="entry name" value="GGDEF"/>
    <property type="match status" value="1"/>
</dbReference>
<dbReference type="NCBIfam" id="TIGR00254">
    <property type="entry name" value="GGDEF"/>
    <property type="match status" value="1"/>
</dbReference>
<dbReference type="GO" id="GO:0052621">
    <property type="term" value="F:diguanylate cyclase activity"/>
    <property type="evidence" value="ECO:0007669"/>
    <property type="project" value="UniProtKB-EC"/>
</dbReference>
<organism evidence="6 7">
    <name type="scientific">Grimontia celer</name>
    <dbReference type="NCBI Taxonomy" id="1796497"/>
    <lineage>
        <taxon>Bacteria</taxon>
        <taxon>Pseudomonadati</taxon>
        <taxon>Pseudomonadota</taxon>
        <taxon>Gammaproteobacteria</taxon>
        <taxon>Vibrionales</taxon>
        <taxon>Vibrionaceae</taxon>
        <taxon>Grimontia</taxon>
    </lineage>
</organism>
<gene>
    <name evidence="6" type="primary">ycdT_2</name>
    <name evidence="6" type="ORF">GCE9029_00909</name>
</gene>
<keyword evidence="4" id="KW-1133">Transmembrane helix</keyword>
<dbReference type="GO" id="GO:1902201">
    <property type="term" value="P:negative regulation of bacterial-type flagellum-dependent cell motility"/>
    <property type="evidence" value="ECO:0007669"/>
    <property type="project" value="TreeGrafter"/>
</dbReference>
<keyword evidence="6" id="KW-0548">Nucleotidyltransferase</keyword>
<dbReference type="InterPro" id="IPR029787">
    <property type="entry name" value="Nucleotide_cyclase"/>
</dbReference>
<evidence type="ECO:0000256" key="1">
    <source>
        <dbReference type="ARBA" id="ARBA00001946"/>
    </source>
</evidence>
<keyword evidence="4" id="KW-0812">Transmembrane</keyword>
<dbReference type="EMBL" id="FIZX01000001">
    <property type="protein sequence ID" value="CZF78548.1"/>
    <property type="molecule type" value="Genomic_DNA"/>
</dbReference>
<evidence type="ECO:0000256" key="4">
    <source>
        <dbReference type="SAM" id="Phobius"/>
    </source>
</evidence>
<comment type="catalytic activity">
    <reaction evidence="3">
        <text>2 GTP = 3',3'-c-di-GMP + 2 diphosphate</text>
        <dbReference type="Rhea" id="RHEA:24898"/>
        <dbReference type="ChEBI" id="CHEBI:33019"/>
        <dbReference type="ChEBI" id="CHEBI:37565"/>
        <dbReference type="ChEBI" id="CHEBI:58805"/>
        <dbReference type="EC" id="2.7.7.65"/>
    </reaction>
</comment>
<dbReference type="RefSeq" id="WP_063856843.1">
    <property type="nucleotide sequence ID" value="NZ_FIZX01000001.1"/>
</dbReference>
<sequence length="436" mass="50145">MAKKIDCSVKQLHLLSFLKLCLLMLLVISTSYQLYNMAHTKQLIEKIDDDYRRLYTTIRRFGPFYNNSQSVTMHNGVHNFGDISVVVREDETPVKNLSDGLDMLNNKLEQCAPESVWSIVVLEVPSRYGVFYPLRPGYLESFSTYIPSERVNAMVERERLSNTYREFYGCITRMTEAYIESETQERIRTIYFPIHNDQALNAIIAVDIKESRTQDIINQYNADHHTVLNINGPNNIYSESGELPCANDGPYQAGFHYLDILRTTFGPSILLAALFHLAFHSFRRRDRSIKRDEMTGLFRRDYYEPKFNRMNSFAMLVMDIDHFKQINDEYGHQKGDEVIKTCARILATQIRAEDIAVRWGGEEFVVMFKGIQHSALFDKAEQIRQAIASKEILGLSVTVSIGGYIAKNTTFSEAYKAADAALYQSKHRGRNKVTLA</sequence>
<dbReference type="InterPro" id="IPR000160">
    <property type="entry name" value="GGDEF_dom"/>
</dbReference>
<dbReference type="EC" id="2.7.7.65" evidence="2"/>
<dbReference type="GO" id="GO:0005886">
    <property type="term" value="C:plasma membrane"/>
    <property type="evidence" value="ECO:0007669"/>
    <property type="project" value="TreeGrafter"/>
</dbReference>
<reference evidence="7" key="1">
    <citation type="submission" date="2016-02" db="EMBL/GenBank/DDBJ databases">
        <authorList>
            <person name="Rodrigo-Torres Lidia"/>
            <person name="Arahal R.David."/>
        </authorList>
    </citation>
    <scope>NUCLEOTIDE SEQUENCE [LARGE SCALE GENOMIC DNA]</scope>
    <source>
        <strain evidence="7">CECT 9029</strain>
    </source>
</reference>
<keyword evidence="7" id="KW-1185">Reference proteome</keyword>
<dbReference type="PROSITE" id="PS50887">
    <property type="entry name" value="GGDEF"/>
    <property type="match status" value="1"/>
</dbReference>
<proteinExistence type="predicted"/>